<evidence type="ECO:0000256" key="1">
    <source>
        <dbReference type="SAM" id="MobiDB-lite"/>
    </source>
</evidence>
<dbReference type="EMBL" id="JAKZMO010000022">
    <property type="protein sequence ID" value="MDG5485568.1"/>
    <property type="molecule type" value="Genomic_DNA"/>
</dbReference>
<feature type="region of interest" description="Disordered" evidence="1">
    <location>
        <begin position="78"/>
        <end position="103"/>
    </location>
</feature>
<evidence type="ECO:0000256" key="2">
    <source>
        <dbReference type="SAM" id="SignalP"/>
    </source>
</evidence>
<keyword evidence="4" id="KW-1185">Reference proteome</keyword>
<name>A0ABT6GW32_MYCGU</name>
<evidence type="ECO:0000313" key="4">
    <source>
        <dbReference type="Proteomes" id="UP001154266"/>
    </source>
</evidence>
<comment type="caution">
    <text evidence="3">The sequence shown here is derived from an EMBL/GenBank/DDBJ whole genome shotgun (WGS) entry which is preliminary data.</text>
</comment>
<keyword evidence="2" id="KW-0732">Signal</keyword>
<accession>A0ABT6GW32</accession>
<dbReference type="Proteomes" id="UP001154266">
    <property type="component" value="Unassembled WGS sequence"/>
</dbReference>
<organism evidence="3 4">
    <name type="scientific">Mycolicibacterium gadium</name>
    <name type="common">Mycobacterium gadium</name>
    <dbReference type="NCBI Taxonomy" id="1794"/>
    <lineage>
        <taxon>Bacteria</taxon>
        <taxon>Bacillati</taxon>
        <taxon>Actinomycetota</taxon>
        <taxon>Actinomycetes</taxon>
        <taxon>Mycobacteriales</taxon>
        <taxon>Mycobacteriaceae</taxon>
        <taxon>Mycolicibacterium</taxon>
    </lineage>
</organism>
<reference evidence="3" key="1">
    <citation type="journal article" date="2023" name="Environ. Microbiol.">
        <title>The 2-methylpropene degradation pathway in Mycobacteriaceae family strains.</title>
        <authorList>
            <person name="Helbich S."/>
            <person name="Barrantes I."/>
            <person name="Dos Anjos Borges L.G."/>
            <person name="Pieper D.H."/>
            <person name="Vainshtein Y."/>
            <person name="Sohn K."/>
            <person name="Engesser K.H."/>
        </authorList>
    </citation>
    <scope>NUCLEOTIDE SEQUENCE</scope>
    <source>
        <strain evidence="3">IBE100</strain>
    </source>
</reference>
<feature type="compositionally biased region" description="Gly residues" evidence="1">
    <location>
        <begin position="87"/>
        <end position="103"/>
    </location>
</feature>
<dbReference type="RefSeq" id="WP_278222913.1">
    <property type="nucleotide sequence ID" value="NZ_JAKZMO010000022.1"/>
</dbReference>
<gene>
    <name evidence="3" type="ORF">MNO81_22485</name>
</gene>
<evidence type="ECO:0000313" key="3">
    <source>
        <dbReference type="EMBL" id="MDG5485568.1"/>
    </source>
</evidence>
<proteinExistence type="predicted"/>
<sequence>MNSFRRYLIVGLASASVPITLAGAPEVLADCTNAGYATVCAQGEVRGGGPTPPSGPAYPGYCADPWYCSDDWGVDIIWDPGRPNRPGGPGGGGGGGRPGVGPR</sequence>
<feature type="chain" id="PRO_5046822855" evidence="2">
    <location>
        <begin position="23"/>
        <end position="103"/>
    </location>
</feature>
<protein>
    <submittedName>
        <fullName evidence="3">Uncharacterized protein</fullName>
    </submittedName>
</protein>
<feature type="signal peptide" evidence="2">
    <location>
        <begin position="1"/>
        <end position="22"/>
    </location>
</feature>